<evidence type="ECO:0000256" key="3">
    <source>
        <dbReference type="ARBA" id="ARBA00022692"/>
    </source>
</evidence>
<keyword evidence="3 6" id="KW-0812">Transmembrane</keyword>
<feature type="transmembrane region" description="Helical" evidence="6">
    <location>
        <begin position="770"/>
        <end position="789"/>
    </location>
</feature>
<keyword evidence="6" id="KW-0973">c-di-GMP</keyword>
<reference evidence="7" key="2">
    <citation type="submission" date="2020-09" db="EMBL/GenBank/DDBJ databases">
        <authorList>
            <person name="Sun Q."/>
            <person name="Zhou Y."/>
        </authorList>
    </citation>
    <scope>NUCLEOTIDE SEQUENCE</scope>
    <source>
        <strain evidence="7">CGMCC 1.15493</strain>
    </source>
</reference>
<dbReference type="EMBL" id="BMJJ01000012">
    <property type="protein sequence ID" value="GGD34554.1"/>
    <property type="molecule type" value="Genomic_DNA"/>
</dbReference>
<name>A0A916Y8D8_9HYPH</name>
<evidence type="ECO:0000256" key="6">
    <source>
        <dbReference type="RuleBase" id="RU365021"/>
    </source>
</evidence>
<dbReference type="AlphaFoldDB" id="A0A916Y8D8"/>
<dbReference type="Pfam" id="PF03170">
    <property type="entry name" value="BcsB"/>
    <property type="match status" value="1"/>
</dbReference>
<keyword evidence="8" id="KW-1185">Reference proteome</keyword>
<dbReference type="PANTHER" id="PTHR39083:SF1">
    <property type="entry name" value="CYCLIC DI-GMP-BINDING PROTEIN"/>
    <property type="match status" value="1"/>
</dbReference>
<keyword evidence="5 6" id="KW-0472">Membrane</keyword>
<accession>A0A916Y8D8</accession>
<evidence type="ECO:0000256" key="1">
    <source>
        <dbReference type="ARBA" id="ARBA00004162"/>
    </source>
</evidence>
<sequence length="797" mass="82741">MTLYRSLACAALAGLSAIAVTTAAATAQQTAAAFAIGGTARAISPATEAGRLAPLPATAEQLSFSGESGARQFALYVLPVETTRTSRLVLWLQSAVSIMPESSSLRVFVNDLPVGTATLGTGEQALSIDLAPGTLQPGFNQIRIAVDQHHRVDCSRAGTYELWTTIDPKRSGLFFDGGMTAVTALEDMPALARRSTDGVTTIHAFLPAGASPADVDRTMSAVQSAVLLGEFSNPQVTFAKPADPAAIEVVVGTQSTLAGGNPSRLAGNTPIPSVTFEPGAIGRAPRLIVSGTTVEDLEQSLQQLSAAAVKHRPAGTASGQRALAEAKGRALAGGQSISLAALGMQTRQFTGRFYTEQVAFQLPADFYPADYADGELALNAGYTARLSDGAQLVVRANGRVVSTIKLHSSRRGLIDNQKLRLPLSALQPGKNILSFEANLPSDSDAACDPAVQANPPVRLFISDTSTLKIPPFARVGHLPELAAMTGGGGGANGGSQRDLSVVVGALDPAHLDVAGSFLAKLAWSVGRPADLHFQTTMPHEETGDLIGFGTYTQLPQELLAAARLASPETGFGSGQTSGLLVRDAAAADLSEDWKKAFETDTGDQGIAEAAARGATAAVSGFQSFVSSFAEPVDLATRLKTLGADLGDRALAFAGLSQWAGDDDFDPAMAYRPASDASLVIAQGPAPEAEGAAWTIVAASDAPALAKSVAMLTTTSRWNAIGGGFTSMRGDAGAMESRPAAEERLFETQPRSLGNLRLVVAGWFSRHTQSYVTGLLAICLLLGATTYLFVRSIGERRP</sequence>
<evidence type="ECO:0000256" key="2">
    <source>
        <dbReference type="ARBA" id="ARBA00022475"/>
    </source>
</evidence>
<evidence type="ECO:0000256" key="4">
    <source>
        <dbReference type="ARBA" id="ARBA00022989"/>
    </source>
</evidence>
<evidence type="ECO:0000313" key="7">
    <source>
        <dbReference type="EMBL" id="GGD34554.1"/>
    </source>
</evidence>
<comment type="function">
    <text evidence="6">Binds the cellulose synthase activator, bis-(3'-5') cyclic diguanylic acid (c-di-GMP).</text>
</comment>
<dbReference type="RefSeq" id="WP_188854426.1">
    <property type="nucleotide sequence ID" value="NZ_BMJJ01000012.1"/>
</dbReference>
<comment type="caution">
    <text evidence="7">The sequence shown here is derived from an EMBL/GenBank/DDBJ whole genome shotgun (WGS) entry which is preliminary data.</text>
</comment>
<organism evidence="7 8">
    <name type="scientific">Aureimonas glaciei</name>
    <dbReference type="NCBI Taxonomy" id="1776957"/>
    <lineage>
        <taxon>Bacteria</taxon>
        <taxon>Pseudomonadati</taxon>
        <taxon>Pseudomonadota</taxon>
        <taxon>Alphaproteobacteria</taxon>
        <taxon>Hyphomicrobiales</taxon>
        <taxon>Aurantimonadaceae</taxon>
        <taxon>Aureimonas</taxon>
    </lineage>
</organism>
<reference evidence="7" key="1">
    <citation type="journal article" date="2014" name="Int. J. Syst. Evol. Microbiol.">
        <title>Complete genome sequence of Corynebacterium casei LMG S-19264T (=DSM 44701T), isolated from a smear-ripened cheese.</title>
        <authorList>
            <consortium name="US DOE Joint Genome Institute (JGI-PGF)"/>
            <person name="Walter F."/>
            <person name="Albersmeier A."/>
            <person name="Kalinowski J."/>
            <person name="Ruckert C."/>
        </authorList>
    </citation>
    <scope>NUCLEOTIDE SEQUENCE</scope>
    <source>
        <strain evidence="7">CGMCC 1.15493</strain>
    </source>
</reference>
<dbReference type="PANTHER" id="PTHR39083">
    <property type="entry name" value="CYCLIC DI-GMP-BINDING PROTEIN"/>
    <property type="match status" value="1"/>
</dbReference>
<protein>
    <recommendedName>
        <fullName evidence="6">Cyclic di-GMP-binding protein</fullName>
    </recommendedName>
    <alternativeName>
        <fullName evidence="6">Cellulose synthase regulatory subunit</fullName>
    </alternativeName>
</protein>
<feature type="signal peptide" evidence="6">
    <location>
        <begin position="1"/>
        <end position="19"/>
    </location>
</feature>
<comment type="subcellular location">
    <subcellularLocation>
        <location evidence="6">Cell inner membrane</location>
    </subcellularLocation>
    <subcellularLocation>
        <location evidence="1">Cell membrane</location>
        <topology evidence="1">Single-pass membrane protein</topology>
    </subcellularLocation>
</comment>
<dbReference type="InterPro" id="IPR018513">
    <property type="entry name" value="Cell_synthase_bac"/>
</dbReference>
<keyword evidence="6" id="KW-0997">Cell inner membrane</keyword>
<comment type="pathway">
    <text evidence="6">Glycan metabolism; bacterial cellulose biosynthesis.</text>
</comment>
<keyword evidence="4 6" id="KW-1133">Transmembrane helix</keyword>
<dbReference type="Gene3D" id="2.60.120.260">
    <property type="entry name" value="Galactose-binding domain-like"/>
    <property type="match status" value="2"/>
</dbReference>
<dbReference type="GO" id="GO:0030244">
    <property type="term" value="P:cellulose biosynthetic process"/>
    <property type="evidence" value="ECO:0007669"/>
    <property type="project" value="UniProtKB-KW"/>
</dbReference>
<keyword evidence="2 6" id="KW-1003">Cell membrane</keyword>
<proteinExistence type="inferred from homology"/>
<keyword evidence="6" id="KW-0135">Cellulose biosynthesis</keyword>
<comment type="subunit">
    <text evidence="6">Tightly associated with the cellulose synthase catalytic subunit.</text>
</comment>
<evidence type="ECO:0000256" key="5">
    <source>
        <dbReference type="ARBA" id="ARBA00023136"/>
    </source>
</evidence>
<gene>
    <name evidence="7" type="primary">celB</name>
    <name evidence="7" type="ORF">GCM10011335_42020</name>
</gene>
<evidence type="ECO:0000313" key="8">
    <source>
        <dbReference type="Proteomes" id="UP000613160"/>
    </source>
</evidence>
<feature type="chain" id="PRO_5038166504" description="Cyclic di-GMP-binding protein" evidence="6">
    <location>
        <begin position="20"/>
        <end position="797"/>
    </location>
</feature>
<dbReference type="Proteomes" id="UP000613160">
    <property type="component" value="Unassembled WGS sequence"/>
</dbReference>
<dbReference type="GO" id="GO:0005886">
    <property type="term" value="C:plasma membrane"/>
    <property type="evidence" value="ECO:0007669"/>
    <property type="project" value="UniProtKB-SubCell"/>
</dbReference>
<keyword evidence="6" id="KW-0732">Signal</keyword>
<dbReference type="GO" id="GO:0006011">
    <property type="term" value="P:UDP-alpha-D-glucose metabolic process"/>
    <property type="evidence" value="ECO:0007669"/>
    <property type="project" value="InterPro"/>
</dbReference>
<comment type="similarity">
    <text evidence="6">Belongs to the AcsB/BcsB family.</text>
</comment>